<keyword evidence="2" id="KW-1133">Transmembrane helix</keyword>
<dbReference type="Proteomes" id="UP001519287">
    <property type="component" value="Unassembled WGS sequence"/>
</dbReference>
<evidence type="ECO:0000256" key="1">
    <source>
        <dbReference type="SAM" id="MobiDB-lite"/>
    </source>
</evidence>
<evidence type="ECO:0000256" key="2">
    <source>
        <dbReference type="SAM" id="Phobius"/>
    </source>
</evidence>
<accession>A0ABS4IVG1</accession>
<evidence type="ECO:0000313" key="4">
    <source>
        <dbReference type="Proteomes" id="UP001519287"/>
    </source>
</evidence>
<keyword evidence="4" id="KW-1185">Reference proteome</keyword>
<dbReference type="EMBL" id="JAGGLB010000009">
    <property type="protein sequence ID" value="MBP1991569.1"/>
    <property type="molecule type" value="Genomic_DNA"/>
</dbReference>
<evidence type="ECO:0000313" key="3">
    <source>
        <dbReference type="EMBL" id="MBP1991569.1"/>
    </source>
</evidence>
<feature type="transmembrane region" description="Helical" evidence="2">
    <location>
        <begin position="29"/>
        <end position="48"/>
    </location>
</feature>
<comment type="caution">
    <text evidence="3">The sequence shown here is derived from an EMBL/GenBank/DDBJ whole genome shotgun (WGS) entry which is preliminary data.</text>
</comment>
<dbReference type="SUPFAM" id="SSF103473">
    <property type="entry name" value="MFS general substrate transporter"/>
    <property type="match status" value="1"/>
</dbReference>
<name>A0ABS4IVG1_9BACL</name>
<keyword evidence="2" id="KW-0472">Membrane</keyword>
<protein>
    <submittedName>
        <fullName evidence="3">Uncharacterized protein</fullName>
    </submittedName>
</protein>
<feature type="compositionally biased region" description="Polar residues" evidence="1">
    <location>
        <begin position="64"/>
        <end position="74"/>
    </location>
</feature>
<reference evidence="3 4" key="1">
    <citation type="submission" date="2021-03" db="EMBL/GenBank/DDBJ databases">
        <title>Genomic Encyclopedia of Type Strains, Phase IV (KMG-IV): sequencing the most valuable type-strain genomes for metagenomic binning, comparative biology and taxonomic classification.</title>
        <authorList>
            <person name="Goeker M."/>
        </authorList>
    </citation>
    <scope>NUCLEOTIDE SEQUENCE [LARGE SCALE GENOMIC DNA]</scope>
    <source>
        <strain evidence="3 4">DSM 26048</strain>
    </source>
</reference>
<proteinExistence type="predicted"/>
<dbReference type="InterPro" id="IPR036259">
    <property type="entry name" value="MFS_trans_sf"/>
</dbReference>
<keyword evidence="2" id="KW-0812">Transmembrane</keyword>
<sequence length="93" mass="9983">MPLFNAGIAIGAFLGGIVTAKMGLIHTTWVGALMVLGAVILTGWARKLERKDEAALKKESLTASLKKSFKTSTEAPVEEPLKEPVNANTKQYI</sequence>
<organism evidence="3 4">
    <name type="scientific">Paenibacillus eucommiae</name>
    <dbReference type="NCBI Taxonomy" id="1355755"/>
    <lineage>
        <taxon>Bacteria</taxon>
        <taxon>Bacillati</taxon>
        <taxon>Bacillota</taxon>
        <taxon>Bacilli</taxon>
        <taxon>Bacillales</taxon>
        <taxon>Paenibacillaceae</taxon>
        <taxon>Paenibacillus</taxon>
    </lineage>
</organism>
<feature type="region of interest" description="Disordered" evidence="1">
    <location>
        <begin position="64"/>
        <end position="93"/>
    </location>
</feature>
<gene>
    <name evidence="3" type="ORF">J2Z66_003176</name>
</gene>